<evidence type="ECO:0000256" key="1">
    <source>
        <dbReference type="RuleBase" id="RU000487"/>
    </source>
</evidence>
<dbReference type="EMBL" id="JANBOJ010000181">
    <property type="protein sequence ID" value="KAJ1721306.1"/>
    <property type="molecule type" value="Genomic_DNA"/>
</dbReference>
<dbReference type="InterPro" id="IPR043129">
    <property type="entry name" value="ATPase_NBD"/>
</dbReference>
<name>A0A9W7XUW7_9FUNG</name>
<dbReference type="Gene3D" id="3.30.420.40">
    <property type="match status" value="3"/>
</dbReference>
<dbReference type="SMART" id="SM00268">
    <property type="entry name" value="ACTIN"/>
    <property type="match status" value="1"/>
</dbReference>
<organism evidence="3 4">
    <name type="scientific">Coemansia erecta</name>
    <dbReference type="NCBI Taxonomy" id="147472"/>
    <lineage>
        <taxon>Eukaryota</taxon>
        <taxon>Fungi</taxon>
        <taxon>Fungi incertae sedis</taxon>
        <taxon>Zoopagomycota</taxon>
        <taxon>Kickxellomycotina</taxon>
        <taxon>Kickxellomycetes</taxon>
        <taxon>Kickxellales</taxon>
        <taxon>Kickxellaceae</taxon>
        <taxon>Coemansia</taxon>
    </lineage>
</organism>
<feature type="compositionally biased region" description="Basic and acidic residues" evidence="2">
    <location>
        <begin position="74"/>
        <end position="83"/>
    </location>
</feature>
<dbReference type="Pfam" id="PF00022">
    <property type="entry name" value="Actin"/>
    <property type="match status" value="1"/>
</dbReference>
<accession>A0A9W7XUW7</accession>
<evidence type="ECO:0008006" key="5">
    <source>
        <dbReference type="Google" id="ProtNLM"/>
    </source>
</evidence>
<reference evidence="3" key="1">
    <citation type="submission" date="2022-07" db="EMBL/GenBank/DDBJ databases">
        <title>Phylogenomic reconstructions and comparative analyses of Kickxellomycotina fungi.</title>
        <authorList>
            <person name="Reynolds N.K."/>
            <person name="Stajich J.E."/>
            <person name="Barry K."/>
            <person name="Grigoriev I.V."/>
            <person name="Crous P."/>
            <person name="Smith M.E."/>
        </authorList>
    </citation>
    <scope>NUCLEOTIDE SEQUENCE</scope>
    <source>
        <strain evidence="3">NBRC 32514</strain>
    </source>
</reference>
<comment type="caution">
    <text evidence="3">The sequence shown here is derived from an EMBL/GenBank/DDBJ whole genome shotgun (WGS) entry which is preliminary data.</text>
</comment>
<feature type="compositionally biased region" description="Basic and acidic residues" evidence="2">
    <location>
        <begin position="44"/>
        <end position="62"/>
    </location>
</feature>
<comment type="similarity">
    <text evidence="1">Belongs to the actin family.</text>
</comment>
<feature type="region of interest" description="Disordered" evidence="2">
    <location>
        <begin position="36"/>
        <end position="110"/>
    </location>
</feature>
<dbReference type="InterPro" id="IPR004000">
    <property type="entry name" value="Actin"/>
</dbReference>
<dbReference type="OrthoDB" id="74201at2759"/>
<protein>
    <recommendedName>
        <fullName evidence="5">Actin-like ATPase domain-containing protein</fullName>
    </recommendedName>
</protein>
<evidence type="ECO:0000256" key="2">
    <source>
        <dbReference type="SAM" id="MobiDB-lite"/>
    </source>
</evidence>
<dbReference type="CDD" id="cd10208">
    <property type="entry name" value="ASKHA_NBD_ScArp9-like"/>
    <property type="match status" value="1"/>
</dbReference>
<sequence>MVGFREENSVVIELGSYTTRALRDITDINTRPSVQVRTRAGVLKPEETEKPEAADKPGKADEGVVANTEATEDESAKKDDHDNASINESSTEKKADDVANGESEAQEPSYVFGSALDSAEPGTLESVTDIMSDGFVADWEALSAFLRFILKELGIRIAENYSPILFAIPPTWSKTDQECLVQIAFEHLNAPGVVISEQPLMTVFGNGAVSGLVVDIGHATTTVSAVIDSCIVPSSAIQSPVAGQMLTDHLRSLLLADKGFVAQFDDPSRVTVEFVTALKESGLCKFELSSTAADDTDNDGDADTGVSGSTSATFEYADKKYNVPKAVLHTASELLIHPPSTYTPLSSIIKQVILSCEADKRVLLWENINVVGGSSQIAGLKEYLQFELESTVLATSNIFATSQAREVKFASLPDYFSGWRNCDHLATFVGACIMAKYTLNDPKHNVTRTEYNDRGPGIVHRKEP</sequence>
<dbReference type="Gene3D" id="3.90.640.10">
    <property type="entry name" value="Actin, Chain A, domain 4"/>
    <property type="match status" value="1"/>
</dbReference>
<dbReference type="AlphaFoldDB" id="A0A9W7XUW7"/>
<dbReference type="Proteomes" id="UP001149813">
    <property type="component" value="Unassembled WGS sequence"/>
</dbReference>
<gene>
    <name evidence="3" type="ORF">LPJ53_004160</name>
</gene>
<keyword evidence="4" id="KW-1185">Reference proteome</keyword>
<dbReference type="SUPFAM" id="SSF53067">
    <property type="entry name" value="Actin-like ATPase domain"/>
    <property type="match status" value="2"/>
</dbReference>
<evidence type="ECO:0000313" key="4">
    <source>
        <dbReference type="Proteomes" id="UP001149813"/>
    </source>
</evidence>
<dbReference type="PANTHER" id="PTHR11937">
    <property type="entry name" value="ACTIN"/>
    <property type="match status" value="1"/>
</dbReference>
<proteinExistence type="inferred from homology"/>
<evidence type="ECO:0000313" key="3">
    <source>
        <dbReference type="EMBL" id="KAJ1721306.1"/>
    </source>
</evidence>